<dbReference type="Gene3D" id="2.60.40.10">
    <property type="entry name" value="Immunoglobulins"/>
    <property type="match status" value="2"/>
</dbReference>
<dbReference type="Pfam" id="PF00041">
    <property type="entry name" value="fn3"/>
    <property type="match status" value="2"/>
</dbReference>
<gene>
    <name evidence="2" type="ORF">EOD39_16395</name>
</gene>
<evidence type="ECO:0000259" key="1">
    <source>
        <dbReference type="PROSITE" id="PS50853"/>
    </source>
</evidence>
<dbReference type="AlphaFoldDB" id="A0A444V5W0"/>
<evidence type="ECO:0000313" key="2">
    <source>
        <dbReference type="EMBL" id="RXM95849.1"/>
    </source>
</evidence>
<dbReference type="InterPro" id="IPR040581">
    <property type="entry name" value="Thioredoxin_11"/>
</dbReference>
<protein>
    <submittedName>
        <fullName evidence="2">Verrucotoxin subunit beta</fullName>
    </submittedName>
</protein>
<dbReference type="InterPro" id="IPR036116">
    <property type="entry name" value="FN3_sf"/>
</dbReference>
<name>A0A444V5W0_ACIRT</name>
<dbReference type="PANTHER" id="PTHR31594">
    <property type="entry name" value="AIG1-TYPE G DOMAIN-CONTAINING PROTEIN"/>
    <property type="match status" value="1"/>
</dbReference>
<dbReference type="InterPro" id="IPR048997">
    <property type="entry name" value="Stonustoxin-like_helical"/>
</dbReference>
<dbReference type="EMBL" id="SCEB01002051">
    <property type="protein sequence ID" value="RXM95849.1"/>
    <property type="molecule type" value="Genomic_DNA"/>
</dbReference>
<evidence type="ECO:0000313" key="3">
    <source>
        <dbReference type="Proteomes" id="UP000289886"/>
    </source>
</evidence>
<feature type="domain" description="Fibronectin type-III" evidence="1">
    <location>
        <begin position="485"/>
        <end position="580"/>
    </location>
</feature>
<organism evidence="2 3">
    <name type="scientific">Acipenser ruthenus</name>
    <name type="common">Sterlet sturgeon</name>
    <dbReference type="NCBI Taxonomy" id="7906"/>
    <lineage>
        <taxon>Eukaryota</taxon>
        <taxon>Metazoa</taxon>
        <taxon>Chordata</taxon>
        <taxon>Craniata</taxon>
        <taxon>Vertebrata</taxon>
        <taxon>Euteleostomi</taxon>
        <taxon>Actinopterygii</taxon>
        <taxon>Chondrostei</taxon>
        <taxon>Acipenseriformes</taxon>
        <taxon>Acipenseridae</taxon>
        <taxon>Acipenser</taxon>
    </lineage>
</organism>
<dbReference type="InterPro" id="IPR052090">
    <property type="entry name" value="Cytolytic_pore-forming_toxin"/>
</dbReference>
<reference evidence="2 3" key="1">
    <citation type="submission" date="2019-01" db="EMBL/GenBank/DDBJ databases">
        <title>Draft Genome and Complete Hox-Cluster Characterization of the Sterlet Sturgeon (Acipenser ruthenus).</title>
        <authorList>
            <person name="Wei Q."/>
        </authorList>
    </citation>
    <scope>NUCLEOTIDE SEQUENCE [LARGE SCALE GENOMIC DNA]</scope>
    <source>
        <strain evidence="2">WHYD16114868_AA</strain>
        <tissue evidence="2">Blood</tissue>
    </source>
</reference>
<dbReference type="SUPFAM" id="SSF49265">
    <property type="entry name" value="Fibronectin type III"/>
    <property type="match status" value="1"/>
</dbReference>
<accession>A0A444V5W0</accession>
<dbReference type="InterPro" id="IPR003961">
    <property type="entry name" value="FN3_dom"/>
</dbReference>
<dbReference type="Pfam" id="PF18078">
    <property type="entry name" value="Thioredoxin_11"/>
    <property type="match status" value="1"/>
</dbReference>
<dbReference type="Proteomes" id="UP000289886">
    <property type="component" value="Unassembled WGS sequence"/>
</dbReference>
<feature type="domain" description="Fibronectin type-III" evidence="1">
    <location>
        <begin position="583"/>
        <end position="678"/>
    </location>
</feature>
<comment type="caution">
    <text evidence="2">The sequence shown here is derived from an EMBL/GenBank/DDBJ whole genome shotgun (WGS) entry which is preliminary data.</text>
</comment>
<proteinExistence type="predicted"/>
<dbReference type="InterPro" id="IPR013783">
    <property type="entry name" value="Ig-like_fold"/>
</dbReference>
<dbReference type="PANTHER" id="PTHR31594:SF11">
    <property type="entry name" value="NEOVERRUCOTOXIN SUBUNIT ALPHA-LIKE ISOFORM X1-RELATED"/>
    <property type="match status" value="1"/>
</dbReference>
<keyword evidence="3" id="KW-1185">Reference proteome</keyword>
<dbReference type="Pfam" id="PF21109">
    <property type="entry name" value="Stonustoxin_helical"/>
    <property type="match status" value="1"/>
</dbReference>
<dbReference type="PROSITE" id="PS50853">
    <property type="entry name" value="FN3"/>
    <property type="match status" value="2"/>
</dbReference>
<sequence length="686" mass="78047">MFVCVTLWDREVLIKDLDVHAKPNTEFKITSSDSIKEKLSLLDVSASLKASFLAGLVEVGGSAKYLNNMTSSKRQCRVTMHYSTTNRFEQLTMSQLGKMVYPQVFEQQTATHIIMAVLYGAQAFFVFDQMASEEKTKQLIEGNLNVMVKKIPNFSIEGKGALKMTDKDKESVQKFSCTFHGDFEIKHNPTTYLEALDVYKTLPGLLGEKREKEVPVRVWLYPLEHLDSEAAKLVQEISWSLVSGAETVLEELNEVSMRCNDMTSDGFIRHFSDLKEKLYQFQGLFLQYKPVFQKALSRLLPSIKGGRLEEQVLADVLQSHKQSPFSSHLLEKWLNEKESEIDILRLYTDTMKDIPIMSSEGQLNKVLFDPKIDTVICFTFTSLFYDEPYLTVLMQYLHSEEFKKLQKLTNFIKNVETQPWFTSSTLSATMRVNLESFRGFAEANKDDKKTSFLIASVSDRSCPGASIYLYCRGKLMNPQFQPVSKPNPPVSTDTQPDRVTLKLLPSQTGETERYRVEYRAVQRGAQTEGQWTVTDTPDTQGTWTLSGLQAGTLYQIRYRSVSAVGVSEASEAIEIQTKPNPRGPEELSIKRVGLQAVQVTWKEPASEEERRSVLRYRVEYKNDRWEEWVAKLSKPGECVCTLVGLKYSNLYRVRVSAVFTEAETSATSQEAEVPPMQGKRIGFVSE</sequence>
<dbReference type="SMART" id="SM00060">
    <property type="entry name" value="FN3"/>
    <property type="match status" value="2"/>
</dbReference>
<dbReference type="CDD" id="cd00063">
    <property type="entry name" value="FN3"/>
    <property type="match status" value="2"/>
</dbReference>